<dbReference type="SUPFAM" id="SSF51197">
    <property type="entry name" value="Clavaminate synthase-like"/>
    <property type="match status" value="1"/>
</dbReference>
<reference evidence="10" key="2">
    <citation type="journal article" date="2014" name="Science">
        <title>The coffee genome provides insight into the convergent evolution of caffeine biosynthesis.</title>
        <authorList>
            <person name="Denoeud F."/>
            <person name="Carretero-Paulet L."/>
            <person name="Dereeper A."/>
            <person name="Droc G."/>
            <person name="Guyot R."/>
            <person name="Pietrella M."/>
            <person name="Zheng C."/>
            <person name="Alberti A."/>
            <person name="Anthony F."/>
            <person name="Aprea G."/>
            <person name="Aury J.M."/>
            <person name="Bento P."/>
            <person name="Bernard M."/>
            <person name="Bocs S."/>
            <person name="Campa C."/>
            <person name="Cenci A."/>
            <person name="Combes M.C."/>
            <person name="Crouzillat D."/>
            <person name="Da Silva C."/>
            <person name="Daddiego L."/>
            <person name="De Bellis F."/>
            <person name="Dussert S."/>
            <person name="Garsmeur O."/>
            <person name="Gayraud T."/>
            <person name="Guignon V."/>
            <person name="Jahn K."/>
            <person name="Jamilloux V."/>
            <person name="Joet T."/>
            <person name="Labadie K."/>
            <person name="Lan T."/>
            <person name="Leclercq J."/>
            <person name="Lepelley M."/>
            <person name="Leroy T."/>
            <person name="Li L.T."/>
            <person name="Librado P."/>
            <person name="Lopez L."/>
            <person name="Munoz A."/>
            <person name="Noel B."/>
            <person name="Pallavicini A."/>
            <person name="Perrotta G."/>
            <person name="Poncet V."/>
            <person name="Pot D."/>
            <person name="Priyono X."/>
            <person name="Rigoreau M."/>
            <person name="Rouard M."/>
            <person name="Rozas J."/>
            <person name="Tranchant-Dubreuil C."/>
            <person name="VanBuren R."/>
            <person name="Zhang Q."/>
            <person name="Andrade A.C."/>
            <person name="Argout X."/>
            <person name="Bertrand B."/>
            <person name="de Kochko A."/>
            <person name="Graziosi G."/>
            <person name="Henry R.J."/>
            <person name="Jayarama X."/>
            <person name="Ming R."/>
            <person name="Nagai C."/>
            <person name="Rounsley S."/>
            <person name="Sankoff D."/>
            <person name="Giuliano G."/>
            <person name="Albert V.A."/>
            <person name="Wincker P."/>
            <person name="Lashermes P."/>
        </authorList>
    </citation>
    <scope>NUCLEOTIDE SEQUENCE [LARGE SCALE GENOMIC DNA]</scope>
    <source>
        <strain evidence="10">cv. DH200-94</strain>
    </source>
</reference>
<dbReference type="Pfam" id="PF03171">
    <property type="entry name" value="2OG-FeII_Oxy"/>
    <property type="match status" value="1"/>
</dbReference>
<dbReference type="GO" id="GO:0016706">
    <property type="term" value="F:2-oxoglutarate-dependent dioxygenase activity"/>
    <property type="evidence" value="ECO:0007669"/>
    <property type="project" value="UniProtKB-ARBA"/>
</dbReference>
<evidence type="ECO:0000256" key="3">
    <source>
        <dbReference type="ARBA" id="ARBA00023002"/>
    </source>
</evidence>
<evidence type="ECO:0000313" key="8">
    <source>
        <dbReference type="EMBL" id="CDP17333.1"/>
    </source>
</evidence>
<dbReference type="GO" id="GO:0002238">
    <property type="term" value="P:response to molecule of fungal origin"/>
    <property type="evidence" value="ECO:0007669"/>
    <property type="project" value="UniProtKB-ARBA"/>
</dbReference>
<dbReference type="Gene3D" id="2.60.120.330">
    <property type="entry name" value="B-lactam Antibiotic, Isopenicillin N Synthase, Chain"/>
    <property type="match status" value="1"/>
</dbReference>
<gene>
    <name evidence="8" type="ORF">GSCOC_T00004096001</name>
    <name evidence="9" type="ORF">GSCOC_T00005868001</name>
</gene>
<dbReference type="EMBL" id="HG739238">
    <property type="protein sequence ID" value="CDP17333.1"/>
    <property type="molecule type" value="Genomic_DNA"/>
</dbReference>
<dbReference type="InParanoid" id="A0A068VCC1"/>
<comment type="similarity">
    <text evidence="1 6">Belongs to the iron/ascorbate-dependent oxidoreductase family.</text>
</comment>
<evidence type="ECO:0000259" key="7">
    <source>
        <dbReference type="PROSITE" id="PS51471"/>
    </source>
</evidence>
<reference evidence="8" key="3">
    <citation type="submission" date="2014-06" db="EMBL/GenBank/DDBJ databases">
        <title>Structure and adaptive landscape of the coffee genome.</title>
        <authorList>
            <person name="Denoeud F."/>
            <person name="Wincker P."/>
            <person name="Lashermes P."/>
        </authorList>
    </citation>
    <scope>NUCLEOTIDE SEQUENCE [LARGE SCALE GENOMIC DNA]</scope>
    <source>
        <strain evidence="8">DH200</strain>
    </source>
</reference>
<dbReference type="InterPro" id="IPR050231">
    <property type="entry name" value="Iron_ascorbate_oxido_reductase"/>
</dbReference>
<dbReference type="OrthoDB" id="288590at2759"/>
<reference evidence="8" key="1">
    <citation type="submission" date="2013-11" db="EMBL/GenBank/DDBJ databases">
        <authorList>
            <person name="Genoscope - CEA"/>
        </authorList>
    </citation>
    <scope>NUCLEOTIDE SEQUENCE</scope>
    <source>
        <strain evidence="8">DH200</strain>
    </source>
</reference>
<name>A0A068VCC1_COFCA</name>
<organism evidence="8 10">
    <name type="scientific">Coffea canephora</name>
    <name type="common">Robusta coffee</name>
    <dbReference type="NCBI Taxonomy" id="49390"/>
    <lineage>
        <taxon>Eukaryota</taxon>
        <taxon>Viridiplantae</taxon>
        <taxon>Streptophyta</taxon>
        <taxon>Embryophyta</taxon>
        <taxon>Tracheophyta</taxon>
        <taxon>Spermatophyta</taxon>
        <taxon>Magnoliopsida</taxon>
        <taxon>eudicotyledons</taxon>
        <taxon>Gunneridae</taxon>
        <taxon>Pentapetalae</taxon>
        <taxon>asterids</taxon>
        <taxon>lamiids</taxon>
        <taxon>Gentianales</taxon>
        <taxon>Rubiaceae</taxon>
        <taxon>Ixoroideae</taxon>
        <taxon>Gardenieae complex</taxon>
        <taxon>Bertiereae - Coffeeae clade</taxon>
        <taxon>Coffeeae</taxon>
        <taxon>Coffea</taxon>
    </lineage>
</organism>
<dbReference type="OMA" id="EWIPIDV"/>
<sequence>MAASQSRCKLPIVDLKKDNLKPGTSSWTATCDSVRHALEEYGCFLVVQDHVSAQFEKEVFDVVRELFDLPTETKSQNSLDMFLGYVGQLPHAPLHESMEIPNATTIDGVQAFTDLMWPSGNKRFCETMLTYAKLVAEVEQTVDKMVFASYGAMDHLESHIESSTYILRPLKYTPPEMHNNVDVGADVHTDKSFITMLHQNQVNALKVQARNEEWIDVDFSPASFLVLAGDAYQAWSNDRIHPPRHQVIMKENKERYCIALFAYNYGMVNVPEILIDEKHPLAFKPFDNFDLLRFFLSRTTDMSSSTAKAYCGINA</sequence>
<dbReference type="InterPro" id="IPR027443">
    <property type="entry name" value="IPNS-like_sf"/>
</dbReference>
<evidence type="ECO:0000256" key="5">
    <source>
        <dbReference type="ARBA" id="ARBA00057022"/>
    </source>
</evidence>
<keyword evidence="3 6" id="KW-0560">Oxidoreductase</keyword>
<dbReference type="STRING" id="49390.A0A068VCC1"/>
<dbReference type="GO" id="GO:0046872">
    <property type="term" value="F:metal ion binding"/>
    <property type="evidence" value="ECO:0007669"/>
    <property type="project" value="UniProtKB-KW"/>
</dbReference>
<protein>
    <submittedName>
        <fullName evidence="9">DH200=94 genomic scaffold, scaffold_2698</fullName>
    </submittedName>
</protein>
<comment type="function">
    <text evidence="5">Probable 2-oxoglutarate-dependent dioxygenase that may be involved in glucosinolates biosynthesis. May play a role in the production of aliphatic glucosinolates.</text>
</comment>
<proteinExistence type="inferred from homology"/>
<dbReference type="Gramene" id="CDP21179">
    <property type="protein sequence ID" value="CDP21179"/>
    <property type="gene ID" value="GSCOC_T00005868001"/>
</dbReference>
<dbReference type="InterPro" id="IPR005123">
    <property type="entry name" value="Oxoglu/Fe-dep_dioxygenase_dom"/>
</dbReference>
<dbReference type="PANTHER" id="PTHR47990">
    <property type="entry name" value="2-OXOGLUTARATE (2OG) AND FE(II)-DEPENDENT OXYGENASE SUPERFAMILY PROTEIN-RELATED"/>
    <property type="match status" value="1"/>
</dbReference>
<dbReference type="Gramene" id="CDP17333">
    <property type="protein sequence ID" value="CDP17333"/>
    <property type="gene ID" value="GSCOC_T00004096001"/>
</dbReference>
<dbReference type="AlphaFoldDB" id="A0A068VCC1"/>
<dbReference type="GO" id="GO:0009805">
    <property type="term" value="P:coumarin biosynthetic process"/>
    <property type="evidence" value="ECO:0007669"/>
    <property type="project" value="UniProtKB-ARBA"/>
</dbReference>
<accession>A0A068VCC1</accession>
<keyword evidence="2 6" id="KW-0479">Metal-binding</keyword>
<dbReference type="Proteomes" id="UP000295252">
    <property type="component" value="Chromosome XI"/>
</dbReference>
<dbReference type="InterPro" id="IPR044861">
    <property type="entry name" value="IPNS-like_FE2OG_OXY"/>
</dbReference>
<evidence type="ECO:0000256" key="6">
    <source>
        <dbReference type="RuleBase" id="RU003682"/>
    </source>
</evidence>
<keyword evidence="4 6" id="KW-0408">Iron</keyword>
<dbReference type="EMBL" id="HG741782">
    <property type="protein sequence ID" value="CDP21179.1"/>
    <property type="molecule type" value="Genomic_DNA"/>
</dbReference>
<evidence type="ECO:0000313" key="9">
    <source>
        <dbReference type="EMBL" id="CDP21179.1"/>
    </source>
</evidence>
<evidence type="ECO:0000256" key="1">
    <source>
        <dbReference type="ARBA" id="ARBA00008056"/>
    </source>
</evidence>
<evidence type="ECO:0000256" key="2">
    <source>
        <dbReference type="ARBA" id="ARBA00022723"/>
    </source>
</evidence>
<dbReference type="Pfam" id="PF14226">
    <property type="entry name" value="DIOX_N"/>
    <property type="match status" value="1"/>
</dbReference>
<keyword evidence="10" id="KW-1185">Reference proteome</keyword>
<dbReference type="FunFam" id="2.60.120.330:FF:000022">
    <property type="entry name" value="Probable 2-oxoglutarate-dependent dioxygenase AOP1.2"/>
    <property type="match status" value="1"/>
</dbReference>
<evidence type="ECO:0000256" key="4">
    <source>
        <dbReference type="ARBA" id="ARBA00023004"/>
    </source>
</evidence>
<evidence type="ECO:0000313" key="10">
    <source>
        <dbReference type="Proteomes" id="UP000295252"/>
    </source>
</evidence>
<feature type="domain" description="Fe2OG dioxygenase" evidence="7">
    <location>
        <begin position="162"/>
        <end position="264"/>
    </location>
</feature>
<dbReference type="InterPro" id="IPR026992">
    <property type="entry name" value="DIOX_N"/>
</dbReference>
<dbReference type="PROSITE" id="PS51471">
    <property type="entry name" value="FE2OG_OXY"/>
    <property type="match status" value="1"/>
</dbReference>